<dbReference type="GeneID" id="105866294"/>
<keyword evidence="13" id="KW-1185">Reference proteome</keyword>
<evidence type="ECO:0000256" key="4">
    <source>
        <dbReference type="ARBA" id="ARBA00022968"/>
    </source>
</evidence>
<keyword evidence="8" id="KW-0325">Glycoprotein</keyword>
<evidence type="ECO:0000256" key="1">
    <source>
        <dbReference type="ARBA" id="ARBA00004606"/>
    </source>
</evidence>
<evidence type="ECO:0000256" key="3">
    <source>
        <dbReference type="ARBA" id="ARBA00022734"/>
    </source>
</evidence>
<dbReference type="GeneTree" id="ENSGT00940000154752"/>
<sequence>MKNQKVTYSGLNLAKDPKRQQRKSKGDKSSISVTEQEITQVELNLQNATSGDLQGKEKTCYYQFSLLPPEKLTAEILAIICTVLVGSVLKMILIAHIPCTLTQKPNISFQAIRTQKAYGCGRCPEEWLAYSTNCYYISKETKTWDDSVKACASKNSNLLYIDNEEEMKFLSSLSKKAWIGVFRNSSEQPWVSRNGSTFKLKIEESIPGKHNCAVLQSPSLHSGGCESTKTYICKHEF</sequence>
<dbReference type="OrthoDB" id="10059571at2759"/>
<dbReference type="RefSeq" id="XP_012610980.1">
    <property type="nucleotide sequence ID" value="XM_012755526.2"/>
</dbReference>
<protein>
    <recommendedName>
        <fullName evidence="11">C-type lectin domain-containing protein</fullName>
    </recommendedName>
</protein>
<keyword evidence="7" id="KW-0675">Receptor</keyword>
<dbReference type="InterPro" id="IPR016187">
    <property type="entry name" value="CTDL_fold"/>
</dbReference>
<dbReference type="GO" id="GO:0030246">
    <property type="term" value="F:carbohydrate binding"/>
    <property type="evidence" value="ECO:0007669"/>
    <property type="project" value="UniProtKB-KW"/>
</dbReference>
<dbReference type="GO" id="GO:0045954">
    <property type="term" value="P:positive regulation of natural killer cell mediated cytotoxicity"/>
    <property type="evidence" value="ECO:0007669"/>
    <property type="project" value="TreeGrafter"/>
</dbReference>
<keyword evidence="6 10" id="KW-0472">Membrane</keyword>
<name>A0A8C5W890_MICMU</name>
<feature type="compositionally biased region" description="Basic and acidic residues" evidence="9">
    <location>
        <begin position="15"/>
        <end position="28"/>
    </location>
</feature>
<dbReference type="InterPro" id="IPR001304">
    <property type="entry name" value="C-type_lectin-like"/>
</dbReference>
<evidence type="ECO:0000313" key="13">
    <source>
        <dbReference type="Proteomes" id="UP000694394"/>
    </source>
</evidence>
<dbReference type="EMBL" id="ABDC03010349">
    <property type="status" value="NOT_ANNOTATED_CDS"/>
    <property type="molecule type" value="Genomic_DNA"/>
</dbReference>
<dbReference type="GO" id="GO:0016020">
    <property type="term" value="C:membrane"/>
    <property type="evidence" value="ECO:0007669"/>
    <property type="project" value="UniProtKB-SubCell"/>
</dbReference>
<organism evidence="12 13">
    <name type="scientific">Microcebus murinus</name>
    <name type="common">Gray mouse lemur</name>
    <name type="synonym">Lemur murinus</name>
    <dbReference type="NCBI Taxonomy" id="30608"/>
    <lineage>
        <taxon>Eukaryota</taxon>
        <taxon>Metazoa</taxon>
        <taxon>Chordata</taxon>
        <taxon>Craniata</taxon>
        <taxon>Vertebrata</taxon>
        <taxon>Euteleostomi</taxon>
        <taxon>Mammalia</taxon>
        <taxon>Eutheria</taxon>
        <taxon>Euarchontoglires</taxon>
        <taxon>Primates</taxon>
        <taxon>Strepsirrhini</taxon>
        <taxon>Lemuriformes</taxon>
        <taxon>Cheirogaleidae</taxon>
        <taxon>Microcebus</taxon>
    </lineage>
</organism>
<feature type="region of interest" description="Disordered" evidence="9">
    <location>
        <begin position="1"/>
        <end position="31"/>
    </location>
</feature>
<evidence type="ECO:0000256" key="7">
    <source>
        <dbReference type="ARBA" id="ARBA00023170"/>
    </source>
</evidence>
<keyword evidence="5 10" id="KW-1133">Transmembrane helix</keyword>
<keyword evidence="4" id="KW-0735">Signal-anchor</keyword>
<evidence type="ECO:0000259" key="11">
    <source>
        <dbReference type="PROSITE" id="PS50041"/>
    </source>
</evidence>
<gene>
    <name evidence="12" type="primary">LOC105866294</name>
</gene>
<dbReference type="Gene3D" id="3.10.100.10">
    <property type="entry name" value="Mannose-Binding Protein A, subunit A"/>
    <property type="match status" value="1"/>
</dbReference>
<accession>A0A8C5W890</accession>
<feature type="compositionally biased region" description="Polar residues" evidence="9">
    <location>
        <begin position="1"/>
        <end position="10"/>
    </location>
</feature>
<evidence type="ECO:0000256" key="9">
    <source>
        <dbReference type="SAM" id="MobiDB-lite"/>
    </source>
</evidence>
<dbReference type="Pfam" id="PF00059">
    <property type="entry name" value="Lectin_C"/>
    <property type="match status" value="1"/>
</dbReference>
<reference evidence="12" key="2">
    <citation type="submission" date="2025-08" db="UniProtKB">
        <authorList>
            <consortium name="Ensembl"/>
        </authorList>
    </citation>
    <scope>IDENTIFICATION</scope>
</reference>
<comment type="subcellular location">
    <subcellularLocation>
        <location evidence="1">Membrane</location>
        <topology evidence="1">Single-pass type II membrane protein</topology>
    </subcellularLocation>
</comment>
<dbReference type="InterPro" id="IPR033992">
    <property type="entry name" value="NKR-like_CTLD"/>
</dbReference>
<evidence type="ECO:0000256" key="5">
    <source>
        <dbReference type="ARBA" id="ARBA00022989"/>
    </source>
</evidence>
<evidence type="ECO:0000313" key="12">
    <source>
        <dbReference type="Ensembl" id="ENSMICP00000035949.1"/>
    </source>
</evidence>
<feature type="domain" description="C-type lectin" evidence="11">
    <location>
        <begin position="130"/>
        <end position="234"/>
    </location>
</feature>
<dbReference type="PANTHER" id="PTHR22800:SF242">
    <property type="entry name" value="NKG2-A_NKG2-B TYPE II INTEGRAL MEMBRANE PROTEIN"/>
    <property type="match status" value="1"/>
</dbReference>
<dbReference type="SMART" id="SM00034">
    <property type="entry name" value="CLECT"/>
    <property type="match status" value="1"/>
</dbReference>
<dbReference type="InterPro" id="IPR016186">
    <property type="entry name" value="C-type_lectin-like/link_sf"/>
</dbReference>
<reference evidence="12" key="1">
    <citation type="submission" date="2016-12" db="EMBL/GenBank/DDBJ databases">
        <title>Mouse lemur reference genome and diversity panel.</title>
        <authorList>
            <person name="Harris R."/>
            <person name="Larsen P."/>
            <person name="Liu Y."/>
            <person name="Hughes D.S."/>
            <person name="Murali S."/>
            <person name="Raveendran M."/>
            <person name="Korchina V."/>
            <person name="Wang M."/>
            <person name="Jhangiani S."/>
            <person name="Bandaranaike D."/>
            <person name="Bellair M."/>
            <person name="Blankenburg K."/>
            <person name="Chao H."/>
            <person name="Dahdouli M."/>
            <person name="Dinh H."/>
            <person name="Doddapaneni H."/>
            <person name="English A."/>
            <person name="Firestine M."/>
            <person name="Gnanaolivu R."/>
            <person name="Gross S."/>
            <person name="Hernandez B."/>
            <person name="Javaid M."/>
            <person name="Jayaseelan J."/>
            <person name="Jones J."/>
            <person name="Khan Z."/>
            <person name="Kovar C."/>
            <person name="Kurapati P."/>
            <person name="Le B."/>
            <person name="Lee S."/>
            <person name="Li M."/>
            <person name="Mathew T."/>
            <person name="Narasimhan A."/>
            <person name="Ngo D."/>
            <person name="Nguyen L."/>
            <person name="Okwuonu G."/>
            <person name="Ongeri F."/>
            <person name="Osuji N."/>
            <person name="Pu L.-L."/>
            <person name="Puazo M."/>
            <person name="Quiroz J."/>
            <person name="Raj R."/>
            <person name="Rajbhandari K."/>
            <person name="Reid J.G."/>
            <person name="Santibanez J."/>
            <person name="Sexton D."/>
            <person name="Skinner E."/>
            <person name="Vee V."/>
            <person name="Weissenberger G."/>
            <person name="Wu Y."/>
            <person name="Xin Y."/>
            <person name="Han Y."/>
            <person name="Campbell C."/>
            <person name="Brown A."/>
            <person name="Sullivan B."/>
            <person name="Shelton J."/>
            <person name="Brown S."/>
            <person name="Dudchenko O."/>
            <person name="Machol I."/>
            <person name="Durand N."/>
            <person name="Shamim M."/>
            <person name="Lieberman A."/>
            <person name="Muzny D.M."/>
            <person name="Richards S."/>
            <person name="Yoder A."/>
            <person name="Worley K.C."/>
            <person name="Rogers J."/>
            <person name="Gibbs R.A."/>
        </authorList>
    </citation>
    <scope>NUCLEOTIDE SEQUENCE [LARGE SCALE GENOMIC DNA]</scope>
</reference>
<dbReference type="CDD" id="cd03593">
    <property type="entry name" value="CLECT_NK_receptors_like"/>
    <property type="match status" value="1"/>
</dbReference>
<reference evidence="12" key="3">
    <citation type="submission" date="2025-09" db="UniProtKB">
        <authorList>
            <consortium name="Ensembl"/>
        </authorList>
    </citation>
    <scope>IDENTIFICATION</scope>
</reference>
<evidence type="ECO:0000256" key="8">
    <source>
        <dbReference type="ARBA" id="ARBA00023180"/>
    </source>
</evidence>
<evidence type="ECO:0000256" key="6">
    <source>
        <dbReference type="ARBA" id="ARBA00023136"/>
    </source>
</evidence>
<dbReference type="AlphaFoldDB" id="A0A8C5W890"/>
<dbReference type="PROSITE" id="PS50041">
    <property type="entry name" value="C_TYPE_LECTIN_2"/>
    <property type="match status" value="1"/>
</dbReference>
<dbReference type="Proteomes" id="UP000694394">
    <property type="component" value="Chromosome 7"/>
</dbReference>
<dbReference type="GO" id="GO:0002223">
    <property type="term" value="P:stimulatory C-type lectin receptor signaling pathway"/>
    <property type="evidence" value="ECO:0007669"/>
    <property type="project" value="TreeGrafter"/>
</dbReference>
<proteinExistence type="predicted"/>
<dbReference type="SUPFAM" id="SSF56436">
    <property type="entry name" value="C-type lectin-like"/>
    <property type="match status" value="1"/>
</dbReference>
<evidence type="ECO:0000256" key="10">
    <source>
        <dbReference type="SAM" id="Phobius"/>
    </source>
</evidence>
<keyword evidence="2 10" id="KW-0812">Transmembrane</keyword>
<dbReference type="Ensembl" id="ENSMICT00000041448.2">
    <property type="protein sequence ID" value="ENSMICP00000035949.1"/>
    <property type="gene ID" value="ENSMICG00000029893.2"/>
</dbReference>
<dbReference type="PANTHER" id="PTHR22800">
    <property type="entry name" value="C-TYPE LECTIN PROTEINS"/>
    <property type="match status" value="1"/>
</dbReference>
<keyword evidence="3" id="KW-0430">Lectin</keyword>
<feature type="transmembrane region" description="Helical" evidence="10">
    <location>
        <begin position="76"/>
        <end position="97"/>
    </location>
</feature>
<evidence type="ECO:0000256" key="2">
    <source>
        <dbReference type="ARBA" id="ARBA00022692"/>
    </source>
</evidence>
<dbReference type="InterPro" id="IPR050919">
    <property type="entry name" value="NKG2/CD94_NK_receptors"/>
</dbReference>